<dbReference type="PANTHER" id="PTHR11122">
    <property type="entry name" value="APOSPORY-ASSOCIATED PROTEIN C-RELATED"/>
    <property type="match status" value="1"/>
</dbReference>
<dbReference type="InterPro" id="IPR014718">
    <property type="entry name" value="GH-type_carb-bd"/>
</dbReference>
<dbReference type="PANTHER" id="PTHR11122:SF13">
    <property type="entry name" value="GLUCOSE-6-PHOSPHATE 1-EPIMERASE"/>
    <property type="match status" value="1"/>
</dbReference>
<gene>
    <name evidence="1" type="ORF">ACFQ4R_10895</name>
</gene>
<comment type="caution">
    <text evidence="1">The sequence shown here is derived from an EMBL/GenBank/DDBJ whole genome shotgun (WGS) entry which is preliminary data.</text>
</comment>
<dbReference type="InterPro" id="IPR037481">
    <property type="entry name" value="LacX"/>
</dbReference>
<name>A0ABW4BQJ6_9LACO</name>
<accession>A0ABW4BQJ6</accession>
<sequence length="292" mass="33459">MNVKLTNEFYQLTVATKGAEMQSLIDQHSGVEYLWQADPQVWGRHAPNLFPIVGKLKDDQYTYQGKTYHMTQHGFARDLEFNLERETDHSLTFLLTDNDETRAKYPFAFEFRVKYSLINRLLNVTYYVNNPSSTEPLIFGVGGHPGFRLPVESGVDFADYFLRFKPSKSRIQIPLTTTGVDYAHRTLAPTDVDWQINHDVFKDDALIFQLAGTNEVEIRSDKTKHSINLKTKDAPFVGVWSAYPQTGDYVCIEPWWGIADLTDSNGELTDKFGMNTLAPQENFKAKYQISFS</sequence>
<dbReference type="SUPFAM" id="SSF74650">
    <property type="entry name" value="Galactose mutarotase-like"/>
    <property type="match status" value="1"/>
</dbReference>
<dbReference type="CDD" id="cd09024">
    <property type="entry name" value="Aldose_epim_lacX"/>
    <property type="match status" value="1"/>
</dbReference>
<dbReference type="Gene3D" id="2.70.98.10">
    <property type="match status" value="1"/>
</dbReference>
<dbReference type="InterPro" id="IPR011013">
    <property type="entry name" value="Gal_mutarotase_sf_dom"/>
</dbReference>
<reference evidence="2" key="1">
    <citation type="journal article" date="2019" name="Int. J. Syst. Evol. Microbiol.">
        <title>The Global Catalogue of Microorganisms (GCM) 10K type strain sequencing project: providing services to taxonomists for standard genome sequencing and annotation.</title>
        <authorList>
            <consortium name="The Broad Institute Genomics Platform"/>
            <consortium name="The Broad Institute Genome Sequencing Center for Infectious Disease"/>
            <person name="Wu L."/>
            <person name="Ma J."/>
        </authorList>
    </citation>
    <scope>NUCLEOTIDE SEQUENCE [LARGE SCALE GENOMIC DNA]</scope>
    <source>
        <strain evidence="2">CCM 8937</strain>
    </source>
</reference>
<organism evidence="1 2">
    <name type="scientific">Lapidilactobacillus gannanensis</name>
    <dbReference type="NCBI Taxonomy" id="2486002"/>
    <lineage>
        <taxon>Bacteria</taxon>
        <taxon>Bacillati</taxon>
        <taxon>Bacillota</taxon>
        <taxon>Bacilli</taxon>
        <taxon>Lactobacillales</taxon>
        <taxon>Lactobacillaceae</taxon>
        <taxon>Lapidilactobacillus</taxon>
    </lineage>
</organism>
<dbReference type="InterPro" id="IPR008183">
    <property type="entry name" value="Aldose_1/G6P_1-epimerase"/>
</dbReference>
<keyword evidence="2" id="KW-1185">Reference proteome</keyword>
<evidence type="ECO:0000313" key="1">
    <source>
        <dbReference type="EMBL" id="MFD1412086.1"/>
    </source>
</evidence>
<dbReference type="RefSeq" id="WP_125648549.1">
    <property type="nucleotide sequence ID" value="NZ_JBHTOH010000093.1"/>
</dbReference>
<dbReference type="EMBL" id="JBHTOH010000093">
    <property type="protein sequence ID" value="MFD1412086.1"/>
    <property type="molecule type" value="Genomic_DNA"/>
</dbReference>
<evidence type="ECO:0000313" key="2">
    <source>
        <dbReference type="Proteomes" id="UP001597191"/>
    </source>
</evidence>
<proteinExistence type="predicted"/>
<dbReference type="Proteomes" id="UP001597191">
    <property type="component" value="Unassembled WGS sequence"/>
</dbReference>
<dbReference type="Pfam" id="PF01263">
    <property type="entry name" value="Aldose_epim"/>
    <property type="match status" value="1"/>
</dbReference>
<protein>
    <submittedName>
        <fullName evidence="1">Aldose 1-epimerase family protein</fullName>
    </submittedName>
</protein>